<dbReference type="AlphaFoldDB" id="A0A242NLM6"/>
<dbReference type="EMBL" id="NART01000007">
    <property type="protein sequence ID" value="OTQ11258.1"/>
    <property type="molecule type" value="Genomic_DNA"/>
</dbReference>
<dbReference type="Pfam" id="PF19911">
    <property type="entry name" value="DUF6384"/>
    <property type="match status" value="2"/>
</dbReference>
<feature type="transmembrane region" description="Helical" evidence="1">
    <location>
        <begin position="94"/>
        <end position="112"/>
    </location>
</feature>
<reference evidence="4 5" key="1">
    <citation type="submission" date="2017-03" db="EMBL/GenBank/DDBJ databases">
        <title>Comparative genomics of honeybee gut symbionts reveal geographically distinct and subgroup specific antibiotic resistance.</title>
        <authorList>
            <person name="Ludvigsen J."/>
            <person name="Porcellato D."/>
            <person name="Labee-Lund T.M."/>
            <person name="Amdam G.V."/>
            <person name="Rudi K."/>
        </authorList>
    </citation>
    <scope>NUCLEOTIDE SEQUENCE [LARGE SCALE GENOMIC DNA]</scope>
    <source>
        <strain evidence="2 5">A-7-12</strain>
        <strain evidence="3 4">A-9-12</strain>
    </source>
</reference>
<name>A0A242NLM6_9GAMM</name>
<dbReference type="Proteomes" id="UP000194800">
    <property type="component" value="Unassembled WGS sequence"/>
</dbReference>
<dbReference type="EMBL" id="NARP01000001">
    <property type="protein sequence ID" value="OTQ01666.1"/>
    <property type="molecule type" value="Genomic_DNA"/>
</dbReference>
<keyword evidence="4" id="KW-1185">Reference proteome</keyword>
<keyword evidence="1" id="KW-0472">Membrane</keyword>
<dbReference type="RefSeq" id="WP_086300429.1">
    <property type="nucleotide sequence ID" value="NZ_CAMLAF010000013.1"/>
</dbReference>
<evidence type="ECO:0000313" key="3">
    <source>
        <dbReference type="EMBL" id="OTQ11258.1"/>
    </source>
</evidence>
<proteinExistence type="predicted"/>
<protein>
    <submittedName>
        <fullName evidence="2">Uncharacterized protein</fullName>
    </submittedName>
</protein>
<dbReference type="InterPro" id="IPR045964">
    <property type="entry name" value="DUF6384"/>
</dbReference>
<keyword evidence="1" id="KW-0812">Transmembrane</keyword>
<gene>
    <name evidence="3" type="ORF">B6C91_02655</name>
    <name evidence="2" type="ORF">B6D08_00280</name>
</gene>
<organism evidence="2 5">
    <name type="scientific">Gilliamella apicola</name>
    <dbReference type="NCBI Taxonomy" id="1196095"/>
    <lineage>
        <taxon>Bacteria</taxon>
        <taxon>Pseudomonadati</taxon>
        <taxon>Pseudomonadota</taxon>
        <taxon>Gammaproteobacteria</taxon>
        <taxon>Orbales</taxon>
        <taxon>Orbaceae</taxon>
        <taxon>Gilliamella</taxon>
    </lineage>
</organism>
<sequence>MSEIKLSEQLGAMAIIDELYQKQQLLLEHLDRNVLRDKLKENIKNYYQTKGQFIDDSLIEKGINLWFDKRLRFNVPKRNWFMHFLALCYIKRNILYSIIFIILSALALINFAEITFAKKIKNNIDSTYNHILSTKSTLDDLNKKFLEIDKYPINFSQVPIKKLKNSIIDLLNQNIIPSIIKSGTDISSIAQKDEDILKYLKETDESINTKLSEITSQITQLHELLEKDKKLTKLIQNQVFTDVSKKYPILQNTVDSILDNLNQGQTDIDINRIETLYSSIERAEFLEKKIESDTKQLLELNVPESDMDPIIALQTSLLADLKDLNFENVENYQTMMAYYIKLAQTNLTLTIVDHPDHKSGVERTHENTNGKSWYLIVQALTPTGKPTSIWVKSIETGETKLVEMFGQQVTLKTFNDVKEDKINDGHIDNNKLCAKPKGRLIFNCPNSVKSGRISEW</sequence>
<comment type="caution">
    <text evidence="2">The sequence shown here is derived from an EMBL/GenBank/DDBJ whole genome shotgun (WGS) entry which is preliminary data.</text>
</comment>
<dbReference type="OrthoDB" id="8758353at2"/>
<evidence type="ECO:0000313" key="2">
    <source>
        <dbReference type="EMBL" id="OTQ01666.1"/>
    </source>
</evidence>
<accession>A0A242NLM6</accession>
<evidence type="ECO:0000313" key="5">
    <source>
        <dbReference type="Proteomes" id="UP000194977"/>
    </source>
</evidence>
<dbReference type="Proteomes" id="UP000194977">
    <property type="component" value="Unassembled WGS sequence"/>
</dbReference>
<evidence type="ECO:0000256" key="1">
    <source>
        <dbReference type="SAM" id="Phobius"/>
    </source>
</evidence>
<evidence type="ECO:0000313" key="4">
    <source>
        <dbReference type="Proteomes" id="UP000194800"/>
    </source>
</evidence>
<keyword evidence="1" id="KW-1133">Transmembrane helix</keyword>